<dbReference type="Proteomes" id="UP000653493">
    <property type="component" value="Unassembled WGS sequence"/>
</dbReference>
<dbReference type="AlphaFoldDB" id="A0A918GLM0"/>
<comment type="caution">
    <text evidence="1">The sequence shown here is derived from an EMBL/GenBank/DDBJ whole genome shotgun (WGS) entry which is preliminary data.</text>
</comment>
<protein>
    <submittedName>
        <fullName evidence="1">Uncharacterized protein</fullName>
    </submittedName>
</protein>
<keyword evidence="2" id="KW-1185">Reference proteome</keyword>
<accession>A0A918GLM0</accession>
<proteinExistence type="predicted"/>
<evidence type="ECO:0000313" key="1">
    <source>
        <dbReference type="EMBL" id="GGS45181.1"/>
    </source>
</evidence>
<evidence type="ECO:0000313" key="2">
    <source>
        <dbReference type="Proteomes" id="UP000653493"/>
    </source>
</evidence>
<reference evidence="1" key="1">
    <citation type="journal article" date="2014" name="Int. J. Syst. Evol. Microbiol.">
        <title>Complete genome sequence of Corynebacterium casei LMG S-19264T (=DSM 44701T), isolated from a smear-ripened cheese.</title>
        <authorList>
            <consortium name="US DOE Joint Genome Institute (JGI-PGF)"/>
            <person name="Walter F."/>
            <person name="Albersmeier A."/>
            <person name="Kalinowski J."/>
            <person name="Ruckert C."/>
        </authorList>
    </citation>
    <scope>NUCLEOTIDE SEQUENCE</scope>
    <source>
        <strain evidence="1">JCM 4234</strain>
    </source>
</reference>
<reference evidence="1" key="2">
    <citation type="submission" date="2020-09" db="EMBL/GenBank/DDBJ databases">
        <authorList>
            <person name="Sun Q."/>
            <person name="Ohkuma M."/>
        </authorList>
    </citation>
    <scope>NUCLEOTIDE SEQUENCE</scope>
    <source>
        <strain evidence="1">JCM 4234</strain>
    </source>
</reference>
<gene>
    <name evidence="1" type="ORF">GCM10010238_38790</name>
</gene>
<dbReference type="EMBL" id="BMSL01000010">
    <property type="protein sequence ID" value="GGS45181.1"/>
    <property type="molecule type" value="Genomic_DNA"/>
</dbReference>
<sequence length="159" mass="17363">MIFTRRDGNHLAGVLVYDDSEYGFSFNARSAAALGERLGSKGVASILIDTLQLEVDIESGEILFAWGYFPNVRSEVSELRVPAITSGRVVISSEDIFDPGVSYEVPGSRWRTLYDPSSGWVAICTREAVDADFVEVAEGVVLGIERGGLASVWLKPVFR</sequence>
<organism evidence="1 2">
    <name type="scientific">Streptomyces griseoviridis</name>
    <dbReference type="NCBI Taxonomy" id="45398"/>
    <lineage>
        <taxon>Bacteria</taxon>
        <taxon>Bacillati</taxon>
        <taxon>Actinomycetota</taxon>
        <taxon>Actinomycetes</taxon>
        <taxon>Kitasatosporales</taxon>
        <taxon>Streptomycetaceae</taxon>
        <taxon>Streptomyces</taxon>
    </lineage>
</organism>
<name>A0A918GLM0_STRGD</name>